<name>A0A1E5W1C5_9POAL</name>
<organism evidence="2 3">
    <name type="scientific">Dichanthelium oligosanthes</name>
    <dbReference type="NCBI Taxonomy" id="888268"/>
    <lineage>
        <taxon>Eukaryota</taxon>
        <taxon>Viridiplantae</taxon>
        <taxon>Streptophyta</taxon>
        <taxon>Embryophyta</taxon>
        <taxon>Tracheophyta</taxon>
        <taxon>Spermatophyta</taxon>
        <taxon>Magnoliopsida</taxon>
        <taxon>Liliopsida</taxon>
        <taxon>Poales</taxon>
        <taxon>Poaceae</taxon>
        <taxon>PACMAD clade</taxon>
        <taxon>Panicoideae</taxon>
        <taxon>Panicodae</taxon>
        <taxon>Paniceae</taxon>
        <taxon>Dichantheliinae</taxon>
        <taxon>Dichanthelium</taxon>
    </lineage>
</organism>
<sequence>MEKLRSSTARALQEVEKLRSRAAEFDELMERPFDVVSRGVRVFGALARDVVIIVSLGYIAMF</sequence>
<evidence type="ECO:0000313" key="3">
    <source>
        <dbReference type="Proteomes" id="UP000095767"/>
    </source>
</evidence>
<dbReference type="Proteomes" id="UP000095767">
    <property type="component" value="Unassembled WGS sequence"/>
</dbReference>
<dbReference type="EMBL" id="LWDX02023926">
    <property type="protein sequence ID" value="OEL31206.1"/>
    <property type="molecule type" value="Genomic_DNA"/>
</dbReference>
<dbReference type="AlphaFoldDB" id="A0A1E5W1C5"/>
<reference evidence="2 3" key="1">
    <citation type="submission" date="2016-09" db="EMBL/GenBank/DDBJ databases">
        <title>The draft genome of Dichanthelium oligosanthes: A C3 panicoid grass species.</title>
        <authorList>
            <person name="Studer A.J."/>
            <person name="Schnable J.C."/>
            <person name="Brutnell T.P."/>
        </authorList>
    </citation>
    <scope>NUCLEOTIDE SEQUENCE [LARGE SCALE GENOMIC DNA]</scope>
    <source>
        <strain evidence="3">cv. Kellogg 1175</strain>
        <tissue evidence="2">Leaf</tissue>
    </source>
</reference>
<gene>
    <name evidence="2" type="ORF">BAE44_0007775</name>
</gene>
<keyword evidence="3" id="KW-1185">Reference proteome</keyword>
<comment type="caution">
    <text evidence="2">The sequence shown here is derived from an EMBL/GenBank/DDBJ whole genome shotgun (WGS) entry which is preliminary data.</text>
</comment>
<keyword evidence="1" id="KW-0812">Transmembrane</keyword>
<protein>
    <submittedName>
        <fullName evidence="2">Uncharacterized protein</fullName>
    </submittedName>
</protein>
<evidence type="ECO:0000256" key="1">
    <source>
        <dbReference type="SAM" id="Phobius"/>
    </source>
</evidence>
<evidence type="ECO:0000313" key="2">
    <source>
        <dbReference type="EMBL" id="OEL31206.1"/>
    </source>
</evidence>
<feature type="transmembrane region" description="Helical" evidence="1">
    <location>
        <begin position="39"/>
        <end position="61"/>
    </location>
</feature>
<keyword evidence="1" id="KW-0472">Membrane</keyword>
<keyword evidence="1" id="KW-1133">Transmembrane helix</keyword>
<proteinExistence type="predicted"/>
<accession>A0A1E5W1C5</accession>